<feature type="region of interest" description="Disordered" evidence="3">
    <location>
        <begin position="1"/>
        <end position="22"/>
    </location>
</feature>
<reference evidence="5 6" key="1">
    <citation type="submission" date="2019-12" db="EMBL/GenBank/DDBJ databases">
        <title>Paenibacillus sp. nov. sp. isolated from soil.</title>
        <authorList>
            <person name="Kim J."/>
            <person name="Jeong S.E."/>
            <person name="Jung H.S."/>
            <person name="Jeon C.O."/>
        </authorList>
    </citation>
    <scope>NUCLEOTIDE SEQUENCE [LARGE SCALE GENOMIC DNA]</scope>
    <source>
        <strain evidence="5 6">5J-6</strain>
    </source>
</reference>
<evidence type="ECO:0000256" key="1">
    <source>
        <dbReference type="ARBA" id="ARBA00005278"/>
    </source>
</evidence>
<evidence type="ECO:0000256" key="3">
    <source>
        <dbReference type="SAM" id="MobiDB-lite"/>
    </source>
</evidence>
<dbReference type="InterPro" id="IPR004995">
    <property type="entry name" value="Spore_Ger"/>
</dbReference>
<dbReference type="PANTHER" id="PTHR22550">
    <property type="entry name" value="SPORE GERMINATION PROTEIN"/>
    <property type="match status" value="1"/>
</dbReference>
<dbReference type="Proteomes" id="UP000481087">
    <property type="component" value="Unassembled WGS sequence"/>
</dbReference>
<feature type="region of interest" description="Disordered" evidence="3">
    <location>
        <begin position="133"/>
        <end position="154"/>
    </location>
</feature>
<accession>A0A6L8V036</accession>
<feature type="region of interest" description="Disordered" evidence="3">
    <location>
        <begin position="484"/>
        <end position="504"/>
    </location>
</feature>
<sequence length="504" mass="56087">MACCPACTDHSADEAQGEGDEVNEQDLRDWFASSADVIIKEYSLSEGDVSKKILLMYCDGMINKDHIEQRVLPHLQHIISHRQERDMSEFTLPTLLQMQEMTGPDVMETMAVNLYSGFLVMYFEEQQRLFGLDLSNPPNRSPEESNTETSIKGPRDGFTESIVTNIALIRKRLLTRSLCCEKMEIGKRSHTTVALMYIDDVIDSDVLRDARQRLQAIDLDALISSSQLEELLTGQKYNFFPLLDYAGRPDFVADSLLRGRFAIIVDGSPMALIAPANLMFILKSPEDVHSPFYYVAFERVLRLGGLIVATFLPGFWISLSAFNLDQIPFSLVATISSSRLGLPLSGPMDFIIMLLLFELFREAGARLPKVVGQTVTVVGGLIVGDAAIRSGITSPTTLVITSISTIAMYTLVNQTLAGIVTILRVIILLESMIFGIYGFMVSLIGLVLYMSTLESFGVPYLSPLSPPRFREMIPAIFAKPFSSMKSRPKMLSPKDDTRQSEDSQ</sequence>
<feature type="compositionally biased region" description="Basic and acidic residues" evidence="3">
    <location>
        <begin position="492"/>
        <end position="504"/>
    </location>
</feature>
<comment type="similarity">
    <text evidence="1">Belongs to the GerABKA family.</text>
</comment>
<evidence type="ECO:0000313" key="5">
    <source>
        <dbReference type="EMBL" id="MZQ83828.1"/>
    </source>
</evidence>
<feature type="transmembrane region" description="Helical" evidence="4">
    <location>
        <begin position="406"/>
        <end position="427"/>
    </location>
</feature>
<keyword evidence="2 4" id="KW-0472">Membrane</keyword>
<proteinExistence type="inferred from homology"/>
<keyword evidence="4" id="KW-1133">Transmembrane helix</keyword>
<dbReference type="EMBL" id="WTUZ01000020">
    <property type="protein sequence ID" value="MZQ83828.1"/>
    <property type="molecule type" value="Genomic_DNA"/>
</dbReference>
<evidence type="ECO:0000256" key="2">
    <source>
        <dbReference type="ARBA" id="ARBA00023136"/>
    </source>
</evidence>
<feature type="transmembrane region" description="Helical" evidence="4">
    <location>
        <begin position="433"/>
        <end position="451"/>
    </location>
</feature>
<protein>
    <submittedName>
        <fullName evidence="5">Spore germination protein</fullName>
    </submittedName>
</protein>
<keyword evidence="6" id="KW-1185">Reference proteome</keyword>
<dbReference type="PANTHER" id="PTHR22550:SF5">
    <property type="entry name" value="LEUCINE ZIPPER PROTEIN 4"/>
    <property type="match status" value="1"/>
</dbReference>
<dbReference type="PIRSF" id="PIRSF005690">
    <property type="entry name" value="GerBA"/>
    <property type="match status" value="1"/>
</dbReference>
<evidence type="ECO:0000256" key="4">
    <source>
        <dbReference type="SAM" id="Phobius"/>
    </source>
</evidence>
<evidence type="ECO:0000313" key="6">
    <source>
        <dbReference type="Proteomes" id="UP000481087"/>
    </source>
</evidence>
<comment type="caution">
    <text evidence="5">The sequence shown here is derived from an EMBL/GenBank/DDBJ whole genome shotgun (WGS) entry which is preliminary data.</text>
</comment>
<dbReference type="GO" id="GO:0009847">
    <property type="term" value="P:spore germination"/>
    <property type="evidence" value="ECO:0007669"/>
    <property type="project" value="InterPro"/>
</dbReference>
<dbReference type="AlphaFoldDB" id="A0A6L8V036"/>
<organism evidence="5 6">
    <name type="scientific">Paenibacillus silvestris</name>
    <dbReference type="NCBI Taxonomy" id="2606219"/>
    <lineage>
        <taxon>Bacteria</taxon>
        <taxon>Bacillati</taxon>
        <taxon>Bacillota</taxon>
        <taxon>Bacilli</taxon>
        <taxon>Bacillales</taxon>
        <taxon>Paenibacillaceae</taxon>
        <taxon>Paenibacillus</taxon>
    </lineage>
</organism>
<feature type="transmembrane region" description="Helical" evidence="4">
    <location>
        <begin position="303"/>
        <end position="322"/>
    </location>
</feature>
<name>A0A6L8V036_9BACL</name>
<dbReference type="Pfam" id="PF03323">
    <property type="entry name" value="GerA"/>
    <property type="match status" value="1"/>
</dbReference>
<keyword evidence="4" id="KW-0812">Transmembrane</keyword>
<gene>
    <name evidence="5" type="ORF">GQF01_17085</name>
</gene>
<dbReference type="InterPro" id="IPR050768">
    <property type="entry name" value="UPF0353/GerABKA_families"/>
</dbReference>
<feature type="transmembrane region" description="Helical" evidence="4">
    <location>
        <begin position="342"/>
        <end position="360"/>
    </location>
</feature>
<dbReference type="GO" id="GO:0016020">
    <property type="term" value="C:membrane"/>
    <property type="evidence" value="ECO:0007669"/>
    <property type="project" value="InterPro"/>
</dbReference>